<comment type="similarity">
    <text evidence="1">Belongs to the 'GDSL' lipolytic enzyme family.</text>
</comment>
<evidence type="ECO:0000313" key="6">
    <source>
        <dbReference type="EMBL" id="KAK9090221.1"/>
    </source>
</evidence>
<name>A0AAP0EBI2_9MAGN</name>
<dbReference type="PANTHER" id="PTHR22835:SF557">
    <property type="entry name" value="LIPASE_HYDROLASE FAMILY PROTEIN, PUTATIVE, EXPRESSED-RELATED"/>
    <property type="match status" value="1"/>
</dbReference>
<evidence type="ECO:0000256" key="5">
    <source>
        <dbReference type="SAM" id="SignalP"/>
    </source>
</evidence>
<evidence type="ECO:0000256" key="1">
    <source>
        <dbReference type="ARBA" id="ARBA00008668"/>
    </source>
</evidence>
<dbReference type="Pfam" id="PF00657">
    <property type="entry name" value="Lipase_GDSL"/>
    <property type="match status" value="1"/>
</dbReference>
<gene>
    <name evidence="6" type="ORF">Sjap_023398</name>
</gene>
<evidence type="ECO:0000256" key="4">
    <source>
        <dbReference type="ARBA" id="ARBA00023180"/>
    </source>
</evidence>
<dbReference type="AlphaFoldDB" id="A0AAP0EBI2"/>
<evidence type="ECO:0000256" key="3">
    <source>
        <dbReference type="ARBA" id="ARBA00022801"/>
    </source>
</evidence>
<evidence type="ECO:0000313" key="7">
    <source>
        <dbReference type="Proteomes" id="UP001417504"/>
    </source>
</evidence>
<feature type="signal peptide" evidence="5">
    <location>
        <begin position="1"/>
        <end position="25"/>
    </location>
</feature>
<accession>A0AAP0EBI2</accession>
<sequence>MASPRSFKPISLFMFTFFIINTIKASPSSPSSSTVKKFSKIYAFGDSYTDTGNFKPPLPNGITYFHHRSNRLSDGRLVIDFISQSLSLPLLPPYHDLNSTTTTTTGVNFAVSGSTAIDHRFYEERNITTGVGFVPTSVGVQLGWFKEFIARSEAGRRGEEMGRALFWVGEIGANDYAYTFGRDVSPDTVKDLAVKSVANVVQELLRMGAKHIVVQGMHTIGCLPLSLILASSTDRDDIGCVASANHQAYSHNALLQAKLQQLGKQFPQALISYADHWNAYRAVMKNPTKYGFMEPFKACCGSGQGAYNFDLSAFCGSSAASRPCSSPSQFISWDGVHLTEAMYKVVADMFVNQGYCHPSFQ</sequence>
<dbReference type="CDD" id="cd01837">
    <property type="entry name" value="SGNH_plant_lipase_like"/>
    <property type="match status" value="1"/>
</dbReference>
<dbReference type="Proteomes" id="UP001417504">
    <property type="component" value="Unassembled WGS sequence"/>
</dbReference>
<keyword evidence="3" id="KW-0378">Hydrolase</keyword>
<proteinExistence type="inferred from homology"/>
<dbReference type="GO" id="GO:0016788">
    <property type="term" value="F:hydrolase activity, acting on ester bonds"/>
    <property type="evidence" value="ECO:0007669"/>
    <property type="project" value="InterPro"/>
</dbReference>
<dbReference type="InterPro" id="IPR036514">
    <property type="entry name" value="SGNH_hydro_sf"/>
</dbReference>
<protein>
    <recommendedName>
        <fullName evidence="8">GDSL esterase/lipase</fullName>
    </recommendedName>
</protein>
<evidence type="ECO:0008006" key="8">
    <source>
        <dbReference type="Google" id="ProtNLM"/>
    </source>
</evidence>
<dbReference type="PANTHER" id="PTHR22835">
    <property type="entry name" value="ZINC FINGER FYVE DOMAIN CONTAINING PROTEIN"/>
    <property type="match status" value="1"/>
</dbReference>
<keyword evidence="2 5" id="KW-0732">Signal</keyword>
<evidence type="ECO:0000256" key="2">
    <source>
        <dbReference type="ARBA" id="ARBA00022729"/>
    </source>
</evidence>
<feature type="chain" id="PRO_5042841950" description="GDSL esterase/lipase" evidence="5">
    <location>
        <begin position="26"/>
        <end position="361"/>
    </location>
</feature>
<dbReference type="InterPro" id="IPR001087">
    <property type="entry name" value="GDSL"/>
</dbReference>
<keyword evidence="4" id="KW-0325">Glycoprotein</keyword>
<dbReference type="Gene3D" id="3.40.50.1110">
    <property type="entry name" value="SGNH hydrolase"/>
    <property type="match status" value="1"/>
</dbReference>
<comment type="caution">
    <text evidence="6">The sequence shown here is derived from an EMBL/GenBank/DDBJ whole genome shotgun (WGS) entry which is preliminary data.</text>
</comment>
<keyword evidence="7" id="KW-1185">Reference proteome</keyword>
<reference evidence="6 7" key="1">
    <citation type="submission" date="2024-01" db="EMBL/GenBank/DDBJ databases">
        <title>Genome assemblies of Stephania.</title>
        <authorList>
            <person name="Yang L."/>
        </authorList>
    </citation>
    <scope>NUCLEOTIDE SEQUENCE [LARGE SCALE GENOMIC DNA]</scope>
    <source>
        <strain evidence="6">QJT</strain>
        <tissue evidence="6">Leaf</tissue>
    </source>
</reference>
<organism evidence="6 7">
    <name type="scientific">Stephania japonica</name>
    <dbReference type="NCBI Taxonomy" id="461633"/>
    <lineage>
        <taxon>Eukaryota</taxon>
        <taxon>Viridiplantae</taxon>
        <taxon>Streptophyta</taxon>
        <taxon>Embryophyta</taxon>
        <taxon>Tracheophyta</taxon>
        <taxon>Spermatophyta</taxon>
        <taxon>Magnoliopsida</taxon>
        <taxon>Ranunculales</taxon>
        <taxon>Menispermaceae</taxon>
        <taxon>Menispermoideae</taxon>
        <taxon>Cissampelideae</taxon>
        <taxon>Stephania</taxon>
    </lineage>
</organism>
<dbReference type="EMBL" id="JBBNAE010000010">
    <property type="protein sequence ID" value="KAK9090221.1"/>
    <property type="molecule type" value="Genomic_DNA"/>
</dbReference>
<dbReference type="InterPro" id="IPR035669">
    <property type="entry name" value="SGNH_plant_lipase-like"/>
</dbReference>
<dbReference type="SUPFAM" id="SSF52266">
    <property type="entry name" value="SGNH hydrolase"/>
    <property type="match status" value="1"/>
</dbReference>